<evidence type="ECO:0000313" key="1">
    <source>
        <dbReference type="EMBL" id="BDI07616.1"/>
    </source>
</evidence>
<sequence>MQAVLLSDHPPLLAGLRATLSSLGGEVTVQRATRLPARADHHPDPVVGAREGSTAAQACTTDMVFVDLAWCGLPRLSRVTQGLRARLADTPVVVLLDRPEQVAQLLQAHIDADLLVAKSAAPTVVCRSVQRFLVCRPH</sequence>
<dbReference type="RefSeq" id="WP_251970792.1">
    <property type="nucleotide sequence ID" value="NZ_AP025730.1"/>
</dbReference>
<evidence type="ECO:0000313" key="2">
    <source>
        <dbReference type="Proteomes" id="UP001057498"/>
    </source>
</evidence>
<name>A0ABN6PWU3_9BURK</name>
<keyword evidence="2" id="KW-1185">Reference proteome</keyword>
<dbReference type="Proteomes" id="UP001057498">
    <property type="component" value="Chromosome"/>
</dbReference>
<organism evidence="1 2">
    <name type="scientific">Sphaerotilus microaerophilus</name>
    <dbReference type="NCBI Taxonomy" id="2914710"/>
    <lineage>
        <taxon>Bacteria</taxon>
        <taxon>Pseudomonadati</taxon>
        <taxon>Pseudomonadota</taxon>
        <taxon>Betaproteobacteria</taxon>
        <taxon>Burkholderiales</taxon>
        <taxon>Sphaerotilaceae</taxon>
        <taxon>Sphaerotilus</taxon>
    </lineage>
</organism>
<gene>
    <name evidence="1" type="ORF">CATMQ487_45860</name>
</gene>
<protein>
    <recommendedName>
        <fullName evidence="3">Response regulatory domain-containing protein</fullName>
    </recommendedName>
</protein>
<evidence type="ECO:0008006" key="3">
    <source>
        <dbReference type="Google" id="ProtNLM"/>
    </source>
</evidence>
<proteinExistence type="predicted"/>
<dbReference type="EMBL" id="AP025730">
    <property type="protein sequence ID" value="BDI07616.1"/>
    <property type="molecule type" value="Genomic_DNA"/>
</dbReference>
<accession>A0ABN6PWU3</accession>
<reference evidence="1" key="1">
    <citation type="submission" date="2022-04" db="EMBL/GenBank/DDBJ databases">
        <title>Whole genome sequence of Sphaerotilus sp. FB-5.</title>
        <authorList>
            <person name="Takeda M."/>
            <person name="Narihara S."/>
            <person name="Akimoto M."/>
            <person name="Akimoto R."/>
            <person name="Nishiyashiki S."/>
            <person name="Murakami T."/>
        </authorList>
    </citation>
    <scope>NUCLEOTIDE SEQUENCE</scope>
    <source>
        <strain evidence="1">FB-5</strain>
    </source>
</reference>